<dbReference type="Proteomes" id="UP000001114">
    <property type="component" value="Chromosome"/>
</dbReference>
<evidence type="ECO:0000313" key="10">
    <source>
        <dbReference type="Proteomes" id="UP000001114"/>
    </source>
</evidence>
<feature type="transmembrane region" description="Helical" evidence="7">
    <location>
        <begin position="240"/>
        <end position="256"/>
    </location>
</feature>
<feature type="transmembrane region" description="Helical" evidence="7">
    <location>
        <begin position="170"/>
        <end position="191"/>
    </location>
</feature>
<feature type="transmembrane region" description="Helical" evidence="7">
    <location>
        <begin position="395"/>
        <end position="419"/>
    </location>
</feature>
<comment type="subunit">
    <text evidence="7">The complex comprises the extracytoplasmic solute receptor protein and the two transmembrane proteins.</text>
</comment>
<keyword evidence="2" id="KW-1003">Cell membrane</keyword>
<keyword evidence="6 7" id="KW-0472">Membrane</keyword>
<feature type="transmembrane region" description="Helical" evidence="7">
    <location>
        <begin position="276"/>
        <end position="295"/>
    </location>
</feature>
<evidence type="ECO:0000256" key="2">
    <source>
        <dbReference type="ARBA" id="ARBA00022475"/>
    </source>
</evidence>
<protein>
    <recommendedName>
        <fullName evidence="7">TRAP transporter large permease protein</fullName>
    </recommendedName>
</protein>
<feature type="transmembrane region" description="Helical" evidence="7">
    <location>
        <begin position="212"/>
        <end position="234"/>
    </location>
</feature>
<dbReference type="OrthoDB" id="8627919at2"/>
<proteinExistence type="inferred from homology"/>
<dbReference type="InterPro" id="IPR010656">
    <property type="entry name" value="DctM"/>
</dbReference>
<evidence type="ECO:0000256" key="4">
    <source>
        <dbReference type="ARBA" id="ARBA00022692"/>
    </source>
</evidence>
<dbReference type="RefSeq" id="WP_011978925.1">
    <property type="nucleotide sequence ID" value="NC_009655.1"/>
</dbReference>
<feature type="transmembrane region" description="Helical" evidence="7">
    <location>
        <begin position="47"/>
        <end position="66"/>
    </location>
</feature>
<dbReference type="EMBL" id="CP000746">
    <property type="protein sequence ID" value="ABR73649.1"/>
    <property type="molecule type" value="Genomic_DNA"/>
</dbReference>
<comment type="function">
    <text evidence="7">Part of the tripartite ATP-independent periplasmic (TRAP) transport system.</text>
</comment>
<dbReference type="Pfam" id="PF06808">
    <property type="entry name" value="DctM"/>
    <property type="match status" value="1"/>
</dbReference>
<evidence type="ECO:0000256" key="7">
    <source>
        <dbReference type="RuleBase" id="RU369079"/>
    </source>
</evidence>
<feature type="transmembrane region" description="Helical" evidence="7">
    <location>
        <begin position="355"/>
        <end position="375"/>
    </location>
</feature>
<keyword evidence="3 7" id="KW-0997">Cell inner membrane</keyword>
<evidence type="ECO:0000256" key="1">
    <source>
        <dbReference type="ARBA" id="ARBA00004429"/>
    </source>
</evidence>
<sequence length="425" mass="45557">MTVVIFLSVLLSAIILGIPVAFSLLVCGVALMLHLDLFDSQILAQQIVSGADSFSLMAIPFFILAGELMNEGGLSKRIIDLPMKLVGHKRGGLGFVAILAAMIMASLSGSAVADTAAVAAMLLPMMKTTGYPEARSAGLIGTAGIIAPIIPPSIPFIVFGVASGVSITKLFLAGIFPGIFMGLCLGLLWWWQAKRLNLMTFSKATRQDLCISFKNSIWALLLPVIIIGGFRTGIFTPTEAGAVATFYALIVSLFVYRELKFKDLYKVVLAASKTTAVVMFLVAAANVTGWLITVAELPMMLTELLEPLIETPTTLLLVVMLAVFVVGMVMDLTPTVLILTPVLMPLIQEAGIDPVYFGVLFILNTSIGLITPPVGNVLNVITGVSKLPFDKAARGIMPYLIMMIMLLLLFVFFPSLVLVPLSWMQ</sequence>
<feature type="transmembrane region" description="Helical" evidence="7">
    <location>
        <begin position="6"/>
        <end position="35"/>
    </location>
</feature>
<evidence type="ECO:0000256" key="6">
    <source>
        <dbReference type="ARBA" id="ARBA00023136"/>
    </source>
</evidence>
<feature type="transmembrane region" description="Helical" evidence="7">
    <location>
        <begin position="92"/>
        <end position="125"/>
    </location>
</feature>
<dbReference type="GO" id="GO:0005886">
    <property type="term" value="C:plasma membrane"/>
    <property type="evidence" value="ECO:0007669"/>
    <property type="project" value="UniProtKB-SubCell"/>
</dbReference>
<evidence type="ECO:0000256" key="3">
    <source>
        <dbReference type="ARBA" id="ARBA00022519"/>
    </source>
</evidence>
<dbReference type="InterPro" id="IPR004681">
    <property type="entry name" value="TRAP_DctM"/>
</dbReference>
<dbReference type="PIRSF" id="PIRSF006066">
    <property type="entry name" value="HI0050"/>
    <property type="match status" value="1"/>
</dbReference>
<keyword evidence="7" id="KW-0813">Transport</keyword>
<evidence type="ECO:0000313" key="9">
    <source>
        <dbReference type="EMBL" id="ABR73649.1"/>
    </source>
</evidence>
<keyword evidence="10" id="KW-1185">Reference proteome</keyword>
<keyword evidence="5 7" id="KW-1133">Transmembrane helix</keyword>
<dbReference type="STRING" id="339671.Asuc_0271"/>
<comment type="subcellular location">
    <subcellularLocation>
        <location evidence="1 7">Cell inner membrane</location>
        <topology evidence="1 7">Multi-pass membrane protein</topology>
    </subcellularLocation>
</comment>
<evidence type="ECO:0000256" key="5">
    <source>
        <dbReference type="ARBA" id="ARBA00022989"/>
    </source>
</evidence>
<dbReference type="PANTHER" id="PTHR33362">
    <property type="entry name" value="SIALIC ACID TRAP TRANSPORTER PERMEASE PROTEIN SIAT-RELATED"/>
    <property type="match status" value="1"/>
</dbReference>
<comment type="similarity">
    <text evidence="7">Belongs to the TRAP transporter large permease family.</text>
</comment>
<reference evidence="10" key="1">
    <citation type="journal article" date="2010" name="BMC Genomics">
        <title>A genomic perspective on the potential of Actinobacillus succinogenes for industrial succinate production.</title>
        <authorList>
            <person name="McKinlay J.B."/>
            <person name="Laivenieks M."/>
            <person name="Schindler B.D."/>
            <person name="McKinlay A.A."/>
            <person name="Siddaramappa S."/>
            <person name="Challacombe J.F."/>
            <person name="Lowry S.R."/>
            <person name="Clum A."/>
            <person name="Lapidus A.L."/>
            <person name="Burkhart K.B."/>
            <person name="Harkins V."/>
            <person name="Vieille C."/>
        </authorList>
    </citation>
    <scope>NUCLEOTIDE SEQUENCE [LARGE SCALE GENOMIC DNA]</scope>
    <source>
        <strain evidence="10">ATCC 55618 / DSM 22257 / CCUG 43843 / 130Z</strain>
    </source>
</reference>
<organism evidence="9 10">
    <name type="scientific">Actinobacillus succinogenes (strain ATCC 55618 / DSM 22257 / CCUG 43843 / 130Z)</name>
    <dbReference type="NCBI Taxonomy" id="339671"/>
    <lineage>
        <taxon>Bacteria</taxon>
        <taxon>Pseudomonadati</taxon>
        <taxon>Pseudomonadota</taxon>
        <taxon>Gammaproteobacteria</taxon>
        <taxon>Pasteurellales</taxon>
        <taxon>Pasteurellaceae</taxon>
        <taxon>Actinobacillus</taxon>
    </lineage>
</organism>
<dbReference type="PANTHER" id="PTHR33362:SF4">
    <property type="entry name" value="2,3-DIKETO-L-GULONATE TRAP TRANSPORTER LARGE PERMEASE PROTEIN YIAN"/>
    <property type="match status" value="1"/>
</dbReference>
<feature type="transmembrane region" description="Helical" evidence="7">
    <location>
        <begin position="315"/>
        <end position="343"/>
    </location>
</feature>
<dbReference type="KEGG" id="asu:Asuc_0271"/>
<feature type="transmembrane region" description="Helical" evidence="7">
    <location>
        <begin position="137"/>
        <end position="158"/>
    </location>
</feature>
<gene>
    <name evidence="9" type="ordered locus">Asuc_0271</name>
</gene>
<dbReference type="NCBIfam" id="TIGR00786">
    <property type="entry name" value="dctM"/>
    <property type="match status" value="1"/>
</dbReference>
<keyword evidence="4 7" id="KW-0812">Transmembrane</keyword>
<feature type="domain" description="TRAP C4-dicarboxylate transport system permease DctM subunit" evidence="8">
    <location>
        <begin position="9"/>
        <end position="415"/>
    </location>
</feature>
<evidence type="ECO:0000259" key="8">
    <source>
        <dbReference type="Pfam" id="PF06808"/>
    </source>
</evidence>
<accession>A6VL02</accession>
<dbReference type="eggNOG" id="COG1593">
    <property type="taxonomic scope" value="Bacteria"/>
</dbReference>
<dbReference type="GO" id="GO:0022857">
    <property type="term" value="F:transmembrane transporter activity"/>
    <property type="evidence" value="ECO:0007669"/>
    <property type="project" value="UniProtKB-UniRule"/>
</dbReference>
<name>A6VL02_ACTSZ</name>
<dbReference type="AlphaFoldDB" id="A6VL02"/>
<dbReference type="HOGENOM" id="CLU_019824_4_1_6"/>